<dbReference type="InterPro" id="IPR036477">
    <property type="entry name" value="Formyl_transf_N_sf"/>
</dbReference>
<feature type="compositionally biased region" description="Low complexity" evidence="5">
    <location>
        <begin position="223"/>
        <end position="237"/>
    </location>
</feature>
<feature type="region of interest" description="Disordered" evidence="5">
    <location>
        <begin position="1"/>
        <end position="20"/>
    </location>
</feature>
<comment type="pathway">
    <text evidence="1 4">Purine metabolism; IMP biosynthesis via de novo pathway; N(2)-formyl-N(1)-(5-phospho-D-ribosyl)glycinamide from N(1)-(5-phospho-D-ribosyl)glycinamide (10-formyl THF route): step 1/1.</text>
</comment>
<feature type="region of interest" description="Disordered" evidence="5">
    <location>
        <begin position="215"/>
        <end position="259"/>
    </location>
</feature>
<feature type="binding site" evidence="4">
    <location>
        <position position="91"/>
    </location>
    <ligand>
        <name>(6R)-10-formyltetrahydrofolate</name>
        <dbReference type="ChEBI" id="CHEBI:195366"/>
    </ligand>
</feature>
<dbReference type="AlphaFoldDB" id="A0A2M9B5V8"/>
<protein>
    <recommendedName>
        <fullName evidence="4">Phosphoribosylglycinamide formyltransferase</fullName>
        <ecNumber evidence="4">2.1.2.2</ecNumber>
    </recommendedName>
    <alternativeName>
        <fullName evidence="4">5'-phosphoribosylglycinamide transformylase</fullName>
    </alternativeName>
    <alternativeName>
        <fullName evidence="4">GAR transformylase</fullName>
        <shortName evidence="4">GART</shortName>
    </alternativeName>
</protein>
<dbReference type="EMBL" id="PGFA01000003">
    <property type="protein sequence ID" value="PJJ53331.1"/>
    <property type="molecule type" value="Genomic_DNA"/>
</dbReference>
<evidence type="ECO:0000256" key="5">
    <source>
        <dbReference type="SAM" id="MobiDB-lite"/>
    </source>
</evidence>
<dbReference type="Proteomes" id="UP000228535">
    <property type="component" value="Unassembled WGS sequence"/>
</dbReference>
<dbReference type="Pfam" id="PF00551">
    <property type="entry name" value="Formyl_trans_N"/>
    <property type="match status" value="1"/>
</dbReference>
<evidence type="ECO:0000256" key="2">
    <source>
        <dbReference type="ARBA" id="ARBA00022679"/>
    </source>
</evidence>
<evidence type="ECO:0000256" key="4">
    <source>
        <dbReference type="HAMAP-Rule" id="MF_01930"/>
    </source>
</evidence>
<evidence type="ECO:0000313" key="8">
    <source>
        <dbReference type="Proteomes" id="UP000228535"/>
    </source>
</evidence>
<dbReference type="NCBIfam" id="TIGR00639">
    <property type="entry name" value="PurN"/>
    <property type="match status" value="1"/>
</dbReference>
<dbReference type="CDD" id="cd08645">
    <property type="entry name" value="FMT_core_GART"/>
    <property type="match status" value="1"/>
</dbReference>
<dbReference type="RefSeq" id="WP_100338216.1">
    <property type="nucleotide sequence ID" value="NZ_PGFA01000003.1"/>
</dbReference>
<keyword evidence="8" id="KW-1185">Reference proteome</keyword>
<sequence>MSTSVPISASGRNRPLQPTGNHTVRKARLAILLSGRGSNMVALVKAVHGGVLRELAEVAVVFSNKPDAPGLETAAALGCVTASLTSQGRKRQEFDAEVVDILTSYQPDYIVLAGYMRILSPTFIRAFAGRILNIHPADTHQHQGLHAYEWAFEKQLEETKITVHLVDEGLDTGPVLAQHPVDLQGADTLAEVERRGLAVEHFLYADTLARLIRGELPSPTPEPAAASAAVSQSSSEPLVPLSSGSASPAGEALGGEASR</sequence>
<evidence type="ECO:0000313" key="7">
    <source>
        <dbReference type="EMBL" id="PJJ53331.1"/>
    </source>
</evidence>
<dbReference type="PANTHER" id="PTHR43369">
    <property type="entry name" value="PHOSPHORIBOSYLGLYCINAMIDE FORMYLTRANSFERASE"/>
    <property type="match status" value="1"/>
</dbReference>
<feature type="active site" description="Proton donor" evidence="4">
    <location>
        <position position="135"/>
    </location>
</feature>
<dbReference type="GO" id="GO:0005737">
    <property type="term" value="C:cytoplasm"/>
    <property type="evidence" value="ECO:0007669"/>
    <property type="project" value="TreeGrafter"/>
</dbReference>
<keyword evidence="3 4" id="KW-0658">Purine biosynthesis</keyword>
<comment type="catalytic activity">
    <reaction evidence="4">
        <text>N(1)-(5-phospho-beta-D-ribosyl)glycinamide + (6R)-10-formyltetrahydrofolate = N(2)-formyl-N(1)-(5-phospho-beta-D-ribosyl)glycinamide + (6S)-5,6,7,8-tetrahydrofolate + H(+)</text>
        <dbReference type="Rhea" id="RHEA:15053"/>
        <dbReference type="ChEBI" id="CHEBI:15378"/>
        <dbReference type="ChEBI" id="CHEBI:57453"/>
        <dbReference type="ChEBI" id="CHEBI:143788"/>
        <dbReference type="ChEBI" id="CHEBI:147286"/>
        <dbReference type="ChEBI" id="CHEBI:195366"/>
        <dbReference type="EC" id="2.1.2.2"/>
    </reaction>
</comment>
<keyword evidence="2 4" id="KW-0808">Transferase</keyword>
<dbReference type="Gene3D" id="3.40.50.170">
    <property type="entry name" value="Formyl transferase, N-terminal domain"/>
    <property type="match status" value="1"/>
</dbReference>
<proteinExistence type="inferred from homology"/>
<feature type="binding site" evidence="4">
    <location>
        <begin position="37"/>
        <end position="39"/>
    </location>
    <ligand>
        <name>N(1)-(5-phospho-beta-D-ribosyl)glycinamide</name>
        <dbReference type="ChEBI" id="CHEBI:143788"/>
    </ligand>
</feature>
<comment type="caution">
    <text evidence="7">The sequence shown here is derived from an EMBL/GenBank/DDBJ whole genome shotgun (WGS) entry which is preliminary data.</text>
</comment>
<evidence type="ECO:0000256" key="3">
    <source>
        <dbReference type="ARBA" id="ARBA00022755"/>
    </source>
</evidence>
<dbReference type="HAMAP" id="MF_01930">
    <property type="entry name" value="PurN"/>
    <property type="match status" value="1"/>
</dbReference>
<evidence type="ECO:0000259" key="6">
    <source>
        <dbReference type="Pfam" id="PF00551"/>
    </source>
</evidence>
<accession>A0A2M9B5V8</accession>
<feature type="domain" description="Formyl transferase N-terminal" evidence="6">
    <location>
        <begin position="28"/>
        <end position="207"/>
    </location>
</feature>
<dbReference type="InterPro" id="IPR004607">
    <property type="entry name" value="GART"/>
</dbReference>
<dbReference type="SUPFAM" id="SSF53328">
    <property type="entry name" value="Formyltransferase"/>
    <property type="match status" value="1"/>
</dbReference>
<dbReference type="PANTHER" id="PTHR43369:SF2">
    <property type="entry name" value="PHOSPHORIBOSYLGLYCINAMIDE FORMYLTRANSFERASE"/>
    <property type="match status" value="1"/>
</dbReference>
<dbReference type="OrthoDB" id="9806170at2"/>
<feature type="binding site" evidence="4">
    <location>
        <begin position="116"/>
        <end position="119"/>
    </location>
    <ligand>
        <name>(6R)-10-formyltetrahydrofolate</name>
        <dbReference type="ChEBI" id="CHEBI:195366"/>
    </ligand>
</feature>
<comment type="similarity">
    <text evidence="4">Belongs to the GART family.</text>
</comment>
<dbReference type="GO" id="GO:0006189">
    <property type="term" value="P:'de novo' IMP biosynthetic process"/>
    <property type="evidence" value="ECO:0007669"/>
    <property type="project" value="UniProtKB-UniRule"/>
</dbReference>
<feature type="site" description="Raises pKa of active site His" evidence="4">
    <location>
        <position position="171"/>
    </location>
</feature>
<dbReference type="EC" id="2.1.2.2" evidence="4"/>
<dbReference type="UniPathway" id="UPA00074">
    <property type="reaction ID" value="UER00126"/>
</dbReference>
<dbReference type="GO" id="GO:0004644">
    <property type="term" value="F:phosphoribosylglycinamide formyltransferase activity"/>
    <property type="evidence" value="ECO:0007669"/>
    <property type="project" value="UniProtKB-UniRule"/>
</dbReference>
<gene>
    <name evidence="4" type="primary">purN</name>
    <name evidence="7" type="ORF">CLV45_3992</name>
</gene>
<evidence type="ECO:0000256" key="1">
    <source>
        <dbReference type="ARBA" id="ARBA00005054"/>
    </source>
</evidence>
<organism evidence="7 8">
    <name type="scientific">Hymenobacter chitinivorans DSM 11115</name>
    <dbReference type="NCBI Taxonomy" id="1121954"/>
    <lineage>
        <taxon>Bacteria</taxon>
        <taxon>Pseudomonadati</taxon>
        <taxon>Bacteroidota</taxon>
        <taxon>Cytophagia</taxon>
        <taxon>Cytophagales</taxon>
        <taxon>Hymenobacteraceae</taxon>
        <taxon>Hymenobacter</taxon>
    </lineage>
</organism>
<dbReference type="InterPro" id="IPR002376">
    <property type="entry name" value="Formyl_transf_N"/>
</dbReference>
<feature type="binding site" evidence="4">
    <location>
        <position position="133"/>
    </location>
    <ligand>
        <name>(6R)-10-formyltetrahydrofolate</name>
        <dbReference type="ChEBI" id="CHEBI:195366"/>
    </ligand>
</feature>
<comment type="function">
    <text evidence="4">Catalyzes the transfer of a formyl group from 10-formyltetrahydrofolate to 5-phospho-ribosyl-glycinamide (GAR), producing 5-phospho-ribosyl-N-formylglycinamide (FGAR) and tetrahydrofolate.</text>
</comment>
<reference evidence="7 8" key="1">
    <citation type="submission" date="2017-11" db="EMBL/GenBank/DDBJ databases">
        <title>Genomic Encyclopedia of Archaeal and Bacterial Type Strains, Phase II (KMG-II): From Individual Species to Whole Genera.</title>
        <authorList>
            <person name="Goeker M."/>
        </authorList>
    </citation>
    <scope>NUCLEOTIDE SEQUENCE [LARGE SCALE GENOMIC DNA]</scope>
    <source>
        <strain evidence="7 8">DSM 11115</strain>
    </source>
</reference>
<name>A0A2M9B5V8_9BACT</name>